<dbReference type="GO" id="GO:0003677">
    <property type="term" value="F:DNA binding"/>
    <property type="evidence" value="ECO:0007669"/>
    <property type="project" value="InterPro"/>
</dbReference>
<organism evidence="4 5">
    <name type="scientific">Flavobacterium cyanobacteriorum</name>
    <dbReference type="NCBI Taxonomy" id="2022802"/>
    <lineage>
        <taxon>Bacteria</taxon>
        <taxon>Pseudomonadati</taxon>
        <taxon>Bacteroidota</taxon>
        <taxon>Flavobacteriia</taxon>
        <taxon>Flavobacteriales</taxon>
        <taxon>Flavobacteriaceae</taxon>
        <taxon>Flavobacterium</taxon>
    </lineage>
</organism>
<dbReference type="Pfam" id="PF09233">
    <property type="entry name" value="Endonuc-EcoRV"/>
    <property type="match status" value="2"/>
</dbReference>
<dbReference type="GO" id="GO:0004519">
    <property type="term" value="F:endonuclease activity"/>
    <property type="evidence" value="ECO:0007669"/>
    <property type="project" value="UniProtKB-KW"/>
</dbReference>
<dbReference type="EMBL" id="NOXV01000236">
    <property type="protein sequence ID" value="OYQ38106.1"/>
    <property type="molecule type" value="Genomic_DNA"/>
</dbReference>
<protein>
    <submittedName>
        <fullName evidence="4">Restriction endonuclease</fullName>
    </submittedName>
</protein>
<dbReference type="InterPro" id="IPR011335">
    <property type="entry name" value="Restrct_endonuc-II-like"/>
</dbReference>
<comment type="caution">
    <text evidence="4">The sequence shown here is derived from an EMBL/GenBank/DDBJ whole genome shotgun (WGS) entry which is preliminary data.</text>
</comment>
<keyword evidence="2 4" id="KW-0255">Endonuclease</keyword>
<dbReference type="OrthoDB" id="5917943at2"/>
<dbReference type="SUPFAM" id="SSF52980">
    <property type="entry name" value="Restriction endonuclease-like"/>
    <property type="match status" value="2"/>
</dbReference>
<dbReference type="Gene3D" id="3.40.600.10">
    <property type="entry name" value="DNA mismatch repair MutH/Restriction endonuclease, type II"/>
    <property type="match status" value="2"/>
</dbReference>
<keyword evidence="3" id="KW-0378">Hydrolase</keyword>
<evidence type="ECO:0000256" key="3">
    <source>
        <dbReference type="ARBA" id="ARBA00022801"/>
    </source>
</evidence>
<dbReference type="InterPro" id="IPR037057">
    <property type="entry name" value="DNA_rep_MutH/T2_RE_sf"/>
</dbReference>
<dbReference type="RefSeq" id="WP_094413836.1">
    <property type="nucleotide sequence ID" value="NZ_NOXV01000236.1"/>
</dbReference>
<name>A0A255Z9I3_9FLAO</name>
<accession>A0A255Z9I3</accession>
<proteinExistence type="predicted"/>
<evidence type="ECO:0000313" key="4">
    <source>
        <dbReference type="EMBL" id="OYQ38106.1"/>
    </source>
</evidence>
<evidence type="ECO:0000256" key="2">
    <source>
        <dbReference type="ARBA" id="ARBA00022759"/>
    </source>
</evidence>
<dbReference type="GO" id="GO:0016787">
    <property type="term" value="F:hydrolase activity"/>
    <property type="evidence" value="ECO:0007669"/>
    <property type="project" value="UniProtKB-KW"/>
</dbReference>
<dbReference type="AlphaFoldDB" id="A0A255Z9I3"/>
<dbReference type="CDD" id="cd22323">
    <property type="entry name" value="EcoRV-like"/>
    <property type="match status" value="1"/>
</dbReference>
<keyword evidence="5" id="KW-1185">Reference proteome</keyword>
<keyword evidence="1" id="KW-0540">Nuclease</keyword>
<dbReference type="Proteomes" id="UP000216605">
    <property type="component" value="Unassembled WGS sequence"/>
</dbReference>
<evidence type="ECO:0000256" key="1">
    <source>
        <dbReference type="ARBA" id="ARBA00022722"/>
    </source>
</evidence>
<evidence type="ECO:0000313" key="5">
    <source>
        <dbReference type="Proteomes" id="UP000216605"/>
    </source>
</evidence>
<dbReference type="InterPro" id="IPR015314">
    <property type="entry name" value="Restrct_endonuc_II_EcoRV"/>
</dbReference>
<reference evidence="4 5" key="1">
    <citation type="submission" date="2017-07" db="EMBL/GenBank/DDBJ databases">
        <title>Flavobacterium cyanobacteriorum sp. nov., isolated from cyanobacterial aggregates in a eutrophic lake.</title>
        <authorList>
            <person name="Cai H."/>
        </authorList>
    </citation>
    <scope>NUCLEOTIDE SEQUENCE [LARGE SCALE GENOMIC DNA]</scope>
    <source>
        <strain evidence="4 5">TH021</strain>
    </source>
</reference>
<gene>
    <name evidence="4" type="ORF">CHU92_06610</name>
</gene>
<sequence>MNLKDKNKYKSVFKKELDKFADKLEKYVSTDNGDWTVKGFIDVYKNIYTISSDTKIVSKILEIHIFPQILQFADSIGYKIILAEKQNWYPDLTFVKKDNEEVKFALDIKTTFRRNDKTAGFTLGSHGGYFKERDKDKNIQFPYNQYTGHYCLGVIYTRTDVSDDLAETEIYQVQELQEEYETPNKKVGERSVTTVKNLKSITSVIKDFDFFAAEKWKIASDKQGSGNTANIGSIFDIEDLKNENGIFSKLGEEWFDEYWINHGSATMVKDGKPTKITTLKDFLEFKGRTDLWDKIVSKTSNKKTK</sequence>